<evidence type="ECO:0000313" key="3">
    <source>
        <dbReference type="Proteomes" id="UP000184268"/>
    </source>
</evidence>
<keyword evidence="1" id="KW-0732">Signal</keyword>
<dbReference type="InterPro" id="IPR007433">
    <property type="entry name" value="DUF481"/>
</dbReference>
<feature type="chain" id="PRO_5009914520" evidence="1">
    <location>
        <begin position="22"/>
        <end position="248"/>
    </location>
</feature>
<reference evidence="3" key="1">
    <citation type="submission" date="2016-11" db="EMBL/GenBank/DDBJ databases">
        <authorList>
            <person name="Varghese N."/>
            <person name="Submissions S."/>
        </authorList>
    </citation>
    <scope>NUCLEOTIDE SEQUENCE [LARGE SCALE GENOMIC DNA]</scope>
    <source>
        <strain evidence="3">DSM 16917</strain>
    </source>
</reference>
<dbReference type="Proteomes" id="UP000184268">
    <property type="component" value="Unassembled WGS sequence"/>
</dbReference>
<keyword evidence="3" id="KW-1185">Reference proteome</keyword>
<dbReference type="AlphaFoldDB" id="A0A1M5VU62"/>
<organism evidence="2 3">
    <name type="scientific">Ferrimonas marina</name>
    <dbReference type="NCBI Taxonomy" id="299255"/>
    <lineage>
        <taxon>Bacteria</taxon>
        <taxon>Pseudomonadati</taxon>
        <taxon>Pseudomonadota</taxon>
        <taxon>Gammaproteobacteria</taxon>
        <taxon>Alteromonadales</taxon>
        <taxon>Ferrimonadaceae</taxon>
        <taxon>Ferrimonas</taxon>
    </lineage>
</organism>
<proteinExistence type="predicted"/>
<evidence type="ECO:0000313" key="2">
    <source>
        <dbReference type="EMBL" id="SHH78738.1"/>
    </source>
</evidence>
<dbReference type="RefSeq" id="WP_067657216.1">
    <property type="nucleotide sequence ID" value="NZ_FQXG01000004.1"/>
</dbReference>
<dbReference type="STRING" id="299255.SAMN02745129_2989"/>
<name>A0A1M5VU62_9GAMM</name>
<dbReference type="OrthoDB" id="5292716at2"/>
<accession>A0A1M5VU62</accession>
<feature type="signal peptide" evidence="1">
    <location>
        <begin position="1"/>
        <end position="21"/>
    </location>
</feature>
<protein>
    <submittedName>
        <fullName evidence="2">Putative salt-induced outer membrane protein YdiY</fullName>
    </submittedName>
</protein>
<evidence type="ECO:0000256" key="1">
    <source>
        <dbReference type="SAM" id="SignalP"/>
    </source>
</evidence>
<gene>
    <name evidence="2" type="ORF">SAMN02745129_2989</name>
</gene>
<sequence length="248" mass="27236">MRNVAKPVALLAALATPLAWGFDDGSEPVVPPFSGGIELGAFMATGNTETTHIKGKIDTQHLIGNWQNQYLFETLYSEDGDERSAERYYGLVQGNYPGAGKHYFFGMASGEVDKFSGYDYIATGAVGYGQRIIDQDNMTLVSEIGPGYSYKKIDLNEDPDGEDESSWITRVKLEYWWQFSSTAEFRQLLASDIAFDGANISRSETSVSAALIGNLAMKLSYNVKYNSDPVGDLKSTDTELGATLLYSF</sequence>
<dbReference type="Pfam" id="PF04338">
    <property type="entry name" value="DUF481"/>
    <property type="match status" value="1"/>
</dbReference>
<dbReference type="EMBL" id="FQXG01000004">
    <property type="protein sequence ID" value="SHH78738.1"/>
    <property type="molecule type" value="Genomic_DNA"/>
</dbReference>